<sequence>MPNFGISSFLKILHLNEKPQKTEIRKRLNPSDGGGYDFHGSVRRLCAELALNNADPRAVIERLKDIKKASERDSARTGLQAFIKWKNEYPAQFVMANNVIYNSPKSLFKLTFKPNFSLITDDKVAAVHIWNTARPALDDHLVRAVLSVFPALYTVNKPDDLAVLCLRSKRLIRLGEPDPKIQGLGILLIKKVDKIITDLNEGGDGKPYDTGDHPTPPFLH</sequence>
<organism evidence="1 2">
    <name type="scientific">Ochrobactrum teleogrylli</name>
    <dbReference type="NCBI Taxonomy" id="2479765"/>
    <lineage>
        <taxon>Bacteria</taxon>
        <taxon>Pseudomonadati</taxon>
        <taxon>Pseudomonadota</taxon>
        <taxon>Alphaproteobacteria</taxon>
        <taxon>Hyphomicrobiales</taxon>
        <taxon>Brucellaceae</taxon>
        <taxon>Brucella/Ochrobactrum group</taxon>
        <taxon>Ochrobactrum</taxon>
    </lineage>
</organism>
<evidence type="ECO:0000313" key="2">
    <source>
        <dbReference type="Proteomes" id="UP001362311"/>
    </source>
</evidence>
<gene>
    <name evidence="1" type="ORF">WIX40_16710</name>
</gene>
<dbReference type="RefSeq" id="WP_339440735.1">
    <property type="nucleotide sequence ID" value="NZ_JBBHKQ010000001.1"/>
</dbReference>
<protein>
    <submittedName>
        <fullName evidence="1">Uncharacterized protein</fullName>
    </submittedName>
</protein>
<dbReference type="EMBL" id="JBBHKQ010000001">
    <property type="protein sequence ID" value="MEJ5901741.1"/>
    <property type="molecule type" value="Genomic_DNA"/>
</dbReference>
<dbReference type="AlphaFoldDB" id="A0ABD5K0Z3"/>
<dbReference type="Proteomes" id="UP001362311">
    <property type="component" value="Unassembled WGS sequence"/>
</dbReference>
<comment type="caution">
    <text evidence="1">The sequence shown here is derived from an EMBL/GenBank/DDBJ whole genome shotgun (WGS) entry which is preliminary data.</text>
</comment>
<name>A0ABD5K0Z3_9HYPH</name>
<proteinExistence type="predicted"/>
<accession>A0ABD5K0Z3</accession>
<evidence type="ECO:0000313" key="1">
    <source>
        <dbReference type="EMBL" id="MEJ5901741.1"/>
    </source>
</evidence>
<reference evidence="1 2" key="1">
    <citation type="submission" date="2024-03" db="EMBL/GenBank/DDBJ databases">
        <title>Reference genomes for the five species model microbial community.</title>
        <authorList>
            <person name="Padfield D."/>
        </authorList>
    </citation>
    <scope>NUCLEOTIDE SEQUENCE [LARGE SCALE GENOMIC DNA]</scope>
    <source>
        <strain evidence="1 2">AB1</strain>
    </source>
</reference>